<reference evidence="1 2" key="1">
    <citation type="journal article" date="2015" name="BMC Genomics">
        <title>Insights from the genome of Ophiocordyceps polyrhachis-furcata to pathogenicity and host specificity in insect fungi.</title>
        <authorList>
            <person name="Wichadakul D."/>
            <person name="Kobmoo N."/>
            <person name="Ingsriswang S."/>
            <person name="Tangphatsornruang S."/>
            <person name="Chantasingh D."/>
            <person name="Luangsa-ard J.J."/>
            <person name="Eurwilaichitr L."/>
        </authorList>
    </citation>
    <scope>NUCLEOTIDE SEQUENCE [LARGE SCALE GENOMIC DNA]</scope>
    <source>
        <strain evidence="1 2">BCC 54312</strain>
    </source>
</reference>
<evidence type="ECO:0000313" key="2">
    <source>
        <dbReference type="Proteomes" id="UP000253664"/>
    </source>
</evidence>
<keyword evidence="2" id="KW-1185">Reference proteome</keyword>
<evidence type="ECO:0000313" key="1">
    <source>
        <dbReference type="EMBL" id="RCI07861.1"/>
    </source>
</evidence>
<accession>A0A367L0C4</accession>
<comment type="caution">
    <text evidence="1">The sequence shown here is derived from an EMBL/GenBank/DDBJ whole genome shotgun (WGS) entry which is preliminary data.</text>
</comment>
<sequence length="129" mass="14262">MLTRRLIVLLKKARLACPVLKRPCRSRLLRCCAVPTSVTFLPIVVTYSRCDVRRPRAGCSRPGVTVWRSRQTTPHSEGHVTPGRLQPARGRRGGYGYSYGYGYGYGCTGRTGQQVKQGVPSLIIQLASV</sequence>
<gene>
    <name evidence="1" type="ORF">L249_5898</name>
</gene>
<dbReference type="EMBL" id="LKCN02000023">
    <property type="protein sequence ID" value="RCI07861.1"/>
    <property type="molecule type" value="Genomic_DNA"/>
</dbReference>
<proteinExistence type="predicted"/>
<name>A0A367L0C4_9HYPO</name>
<dbReference type="AlphaFoldDB" id="A0A367L0C4"/>
<organism evidence="1 2">
    <name type="scientific">Ophiocordyceps polyrhachis-furcata BCC 54312</name>
    <dbReference type="NCBI Taxonomy" id="1330021"/>
    <lineage>
        <taxon>Eukaryota</taxon>
        <taxon>Fungi</taxon>
        <taxon>Dikarya</taxon>
        <taxon>Ascomycota</taxon>
        <taxon>Pezizomycotina</taxon>
        <taxon>Sordariomycetes</taxon>
        <taxon>Hypocreomycetidae</taxon>
        <taxon>Hypocreales</taxon>
        <taxon>Ophiocordycipitaceae</taxon>
        <taxon>Ophiocordyceps</taxon>
    </lineage>
</organism>
<protein>
    <submittedName>
        <fullName evidence="1">Uncharacterized protein</fullName>
    </submittedName>
</protein>
<dbReference type="Proteomes" id="UP000253664">
    <property type="component" value="Unassembled WGS sequence"/>
</dbReference>